<feature type="region of interest" description="Disordered" evidence="1">
    <location>
        <begin position="76"/>
        <end position="123"/>
    </location>
</feature>
<dbReference type="PRINTS" id="PR00003">
    <property type="entry name" value="4DISULPHCORE"/>
</dbReference>
<dbReference type="Proteomes" id="UP000694380">
    <property type="component" value="Unplaced"/>
</dbReference>
<dbReference type="Gene3D" id="4.10.75.10">
    <property type="entry name" value="Elafin-like"/>
    <property type="match status" value="1"/>
</dbReference>
<dbReference type="CDD" id="cd00199">
    <property type="entry name" value="WAP"/>
    <property type="match status" value="1"/>
</dbReference>
<dbReference type="FunFam" id="4.10.75.10:FF:000001">
    <property type="entry name" value="Anosmin 1"/>
    <property type="match status" value="1"/>
</dbReference>
<dbReference type="Pfam" id="PF00095">
    <property type="entry name" value="WAP"/>
    <property type="match status" value="1"/>
</dbReference>
<dbReference type="AlphaFoldDB" id="A0A8C3IW05"/>
<organism evidence="3 4">
    <name type="scientific">Chrysemys picta bellii</name>
    <name type="common">Western painted turtle</name>
    <name type="synonym">Emys bellii</name>
    <dbReference type="NCBI Taxonomy" id="8478"/>
    <lineage>
        <taxon>Eukaryota</taxon>
        <taxon>Metazoa</taxon>
        <taxon>Chordata</taxon>
        <taxon>Craniata</taxon>
        <taxon>Vertebrata</taxon>
        <taxon>Euteleostomi</taxon>
        <taxon>Archelosauria</taxon>
        <taxon>Testudinata</taxon>
        <taxon>Testudines</taxon>
        <taxon>Cryptodira</taxon>
        <taxon>Durocryptodira</taxon>
        <taxon>Testudinoidea</taxon>
        <taxon>Emydidae</taxon>
        <taxon>Chrysemys</taxon>
    </lineage>
</organism>
<evidence type="ECO:0000256" key="1">
    <source>
        <dbReference type="SAM" id="MobiDB-lite"/>
    </source>
</evidence>
<accession>A0A8C3IW05</accession>
<evidence type="ECO:0000313" key="4">
    <source>
        <dbReference type="Proteomes" id="UP000694380"/>
    </source>
</evidence>
<proteinExistence type="predicted"/>
<dbReference type="GO" id="GO:0005576">
    <property type="term" value="C:extracellular region"/>
    <property type="evidence" value="ECO:0007669"/>
    <property type="project" value="InterPro"/>
</dbReference>
<sequence length="123" mass="13361">RSSTGLQPVLGAATTGPISVAGKPGMPRKRGTCPPNLIKCLYTEPPLCLNDSDCRGRQKCCYNMCRFRCVDPEEGTRDGGYWGNPPPGSPGEGKRWHPRLRPAPNKSPQIASLPIQHRAHSTV</sequence>
<dbReference type="InterPro" id="IPR008197">
    <property type="entry name" value="WAP_dom"/>
</dbReference>
<dbReference type="SUPFAM" id="SSF57256">
    <property type="entry name" value="Elafin-like"/>
    <property type="match status" value="1"/>
</dbReference>
<dbReference type="InterPro" id="IPR036645">
    <property type="entry name" value="Elafin-like_sf"/>
</dbReference>
<reference evidence="3" key="2">
    <citation type="submission" date="2025-09" db="UniProtKB">
        <authorList>
            <consortium name="Ensembl"/>
        </authorList>
    </citation>
    <scope>IDENTIFICATION</scope>
</reference>
<dbReference type="GeneTree" id="ENSGT00950000186401"/>
<dbReference type="Ensembl" id="ENSCPBT00000046469.1">
    <property type="protein sequence ID" value="ENSCPBP00000039644.1"/>
    <property type="gene ID" value="ENSCPBG00000027301.1"/>
</dbReference>
<feature type="region of interest" description="Disordered" evidence="1">
    <location>
        <begin position="1"/>
        <end position="28"/>
    </location>
</feature>
<feature type="domain" description="WAP" evidence="2">
    <location>
        <begin position="26"/>
        <end position="73"/>
    </location>
</feature>
<protein>
    <recommendedName>
        <fullName evidence="2">WAP domain-containing protein</fullName>
    </recommendedName>
</protein>
<dbReference type="GO" id="GO:0030414">
    <property type="term" value="F:peptidase inhibitor activity"/>
    <property type="evidence" value="ECO:0007669"/>
    <property type="project" value="InterPro"/>
</dbReference>
<reference evidence="3" key="1">
    <citation type="submission" date="2025-08" db="UniProtKB">
        <authorList>
            <consortium name="Ensembl"/>
        </authorList>
    </citation>
    <scope>IDENTIFICATION</scope>
</reference>
<dbReference type="SMART" id="SM00217">
    <property type="entry name" value="WAP"/>
    <property type="match status" value="1"/>
</dbReference>
<evidence type="ECO:0000259" key="2">
    <source>
        <dbReference type="PROSITE" id="PS51390"/>
    </source>
</evidence>
<name>A0A8C3IW05_CHRPI</name>
<keyword evidence="4" id="KW-1185">Reference proteome</keyword>
<dbReference type="PROSITE" id="PS51390">
    <property type="entry name" value="WAP"/>
    <property type="match status" value="1"/>
</dbReference>
<evidence type="ECO:0000313" key="3">
    <source>
        <dbReference type="Ensembl" id="ENSCPBP00000039644.1"/>
    </source>
</evidence>